<evidence type="ECO:0000313" key="3">
    <source>
        <dbReference type="Proteomes" id="UP000187455"/>
    </source>
</evidence>
<dbReference type="AlphaFoldDB" id="A0A1R0H5B3"/>
<evidence type="ECO:0000256" key="1">
    <source>
        <dbReference type="SAM" id="SignalP"/>
    </source>
</evidence>
<comment type="caution">
    <text evidence="2">The sequence shown here is derived from an EMBL/GenBank/DDBJ whole genome shotgun (WGS) entry which is preliminary data.</text>
</comment>
<protein>
    <submittedName>
        <fullName evidence="2">Uncharacterized protein</fullName>
    </submittedName>
</protein>
<sequence>MFGAVLRLLPFAMMTFGLDYSSLDGNATVFRYSNNGFFDLAGATNVQFGDCTVFANGKSLRMASKWEATATFYNGGSCSGTSINKKICGSLSINDIVFQNNQTISYRIEKTKGVCKKHFVGASSGFDYINIV</sequence>
<organism evidence="2 3">
    <name type="scientific">Smittium mucronatum</name>
    <dbReference type="NCBI Taxonomy" id="133383"/>
    <lineage>
        <taxon>Eukaryota</taxon>
        <taxon>Fungi</taxon>
        <taxon>Fungi incertae sedis</taxon>
        <taxon>Zoopagomycota</taxon>
        <taxon>Kickxellomycotina</taxon>
        <taxon>Harpellomycetes</taxon>
        <taxon>Harpellales</taxon>
        <taxon>Legeriomycetaceae</taxon>
        <taxon>Smittium</taxon>
    </lineage>
</organism>
<feature type="signal peptide" evidence="1">
    <location>
        <begin position="1"/>
        <end position="17"/>
    </location>
</feature>
<gene>
    <name evidence="2" type="ORF">AYI68_g1527</name>
</gene>
<feature type="chain" id="PRO_5013158765" evidence="1">
    <location>
        <begin position="18"/>
        <end position="132"/>
    </location>
</feature>
<name>A0A1R0H5B3_9FUNG</name>
<reference evidence="2 3" key="1">
    <citation type="journal article" date="2016" name="Mol. Biol. Evol.">
        <title>Genome-Wide Survey of Gut Fungi (Harpellales) Reveals the First Horizontally Transferred Ubiquitin Gene from a Mosquito Host.</title>
        <authorList>
            <person name="Wang Y."/>
            <person name="White M.M."/>
            <person name="Kvist S."/>
            <person name="Moncalvo J.M."/>
        </authorList>
    </citation>
    <scope>NUCLEOTIDE SEQUENCE [LARGE SCALE GENOMIC DNA]</scope>
    <source>
        <strain evidence="2 3">ALG-7-W6</strain>
    </source>
</reference>
<dbReference type="EMBL" id="LSSL01000543">
    <property type="protein sequence ID" value="OLY84313.1"/>
    <property type="molecule type" value="Genomic_DNA"/>
</dbReference>
<keyword evidence="1" id="KW-0732">Signal</keyword>
<keyword evidence="3" id="KW-1185">Reference proteome</keyword>
<dbReference type="Proteomes" id="UP000187455">
    <property type="component" value="Unassembled WGS sequence"/>
</dbReference>
<accession>A0A1R0H5B3</accession>
<proteinExistence type="predicted"/>
<evidence type="ECO:0000313" key="2">
    <source>
        <dbReference type="EMBL" id="OLY84313.1"/>
    </source>
</evidence>